<gene>
    <name evidence="2" type="ORF">ACFY1D_31210</name>
</gene>
<proteinExistence type="predicted"/>
<feature type="compositionally biased region" description="Low complexity" evidence="1">
    <location>
        <begin position="170"/>
        <end position="200"/>
    </location>
</feature>
<keyword evidence="3" id="KW-1185">Reference proteome</keyword>
<feature type="compositionally biased region" description="Basic and acidic residues" evidence="1">
    <location>
        <begin position="52"/>
        <end position="61"/>
    </location>
</feature>
<accession>A0ABW6UQY9</accession>
<evidence type="ECO:0000256" key="1">
    <source>
        <dbReference type="SAM" id="MobiDB-lite"/>
    </source>
</evidence>
<feature type="compositionally biased region" description="Basic and acidic residues" evidence="1">
    <location>
        <begin position="88"/>
        <end position="114"/>
    </location>
</feature>
<protein>
    <submittedName>
        <fullName evidence="2">Uncharacterized protein</fullName>
    </submittedName>
</protein>
<comment type="caution">
    <text evidence="2">The sequence shown here is derived from an EMBL/GenBank/DDBJ whole genome shotgun (WGS) entry which is preliminary data.</text>
</comment>
<name>A0ABW6UQY9_9ACTN</name>
<organism evidence="2 3">
    <name type="scientific">Streptomyces bluensis</name>
    <dbReference type="NCBI Taxonomy" id="33897"/>
    <lineage>
        <taxon>Bacteria</taxon>
        <taxon>Bacillati</taxon>
        <taxon>Actinomycetota</taxon>
        <taxon>Actinomycetes</taxon>
        <taxon>Kitasatosporales</taxon>
        <taxon>Streptomycetaceae</taxon>
        <taxon>Streptomyces</taxon>
    </lineage>
</organism>
<reference evidence="2 3" key="1">
    <citation type="submission" date="2024-10" db="EMBL/GenBank/DDBJ databases">
        <title>The Natural Products Discovery Center: Release of the First 8490 Sequenced Strains for Exploring Actinobacteria Biosynthetic Diversity.</title>
        <authorList>
            <person name="Kalkreuter E."/>
            <person name="Kautsar S.A."/>
            <person name="Yang D."/>
            <person name="Bader C.D."/>
            <person name="Teijaro C.N."/>
            <person name="Fluegel L."/>
            <person name="Davis C.M."/>
            <person name="Simpson J.R."/>
            <person name="Lauterbach L."/>
            <person name="Steele A.D."/>
            <person name="Gui C."/>
            <person name="Meng S."/>
            <person name="Li G."/>
            <person name="Viehrig K."/>
            <person name="Ye F."/>
            <person name="Su P."/>
            <person name="Kiefer A.F."/>
            <person name="Nichols A."/>
            <person name="Cepeda A.J."/>
            <person name="Yan W."/>
            <person name="Fan B."/>
            <person name="Jiang Y."/>
            <person name="Adhikari A."/>
            <person name="Zheng C.-J."/>
            <person name="Schuster L."/>
            <person name="Cowan T.M."/>
            <person name="Smanski M.J."/>
            <person name="Chevrette M.G."/>
            <person name="De Carvalho L.P.S."/>
            <person name="Shen B."/>
        </authorList>
    </citation>
    <scope>NUCLEOTIDE SEQUENCE [LARGE SCALE GENOMIC DNA]</scope>
    <source>
        <strain evidence="2 3">NPDC001390</strain>
    </source>
</reference>
<sequence>MSDSPSGSRPAGSPEQSDFLDRLIARHTAPAATPRPGVVRVRPRLPGPFERIEAVRARTSDVDGPEPLWPSATPSVASPPEVPGPAVRETRVRTERERTVVRTERTPADAEARPARPSAPETPLLRPATPVAPGPRPVADPARRMAGRGRPDRGPAQSAASVPNPPGTGVASPAAVSPALLPSAADTAAARDAVRQAAARRPGRAPEQVVQVQIGRLEVTASASAPGGGKRRTEPPGRPEATVSLAEYLARGRT</sequence>
<dbReference type="EMBL" id="JBIAWJ010000021">
    <property type="protein sequence ID" value="MFF4525865.1"/>
    <property type="molecule type" value="Genomic_DNA"/>
</dbReference>
<feature type="region of interest" description="Disordered" evidence="1">
    <location>
        <begin position="52"/>
        <end position="254"/>
    </location>
</feature>
<dbReference type="Proteomes" id="UP001602058">
    <property type="component" value="Unassembled WGS sequence"/>
</dbReference>
<evidence type="ECO:0000313" key="2">
    <source>
        <dbReference type="EMBL" id="MFF4525865.1"/>
    </source>
</evidence>
<dbReference type="RefSeq" id="WP_387891314.1">
    <property type="nucleotide sequence ID" value="NZ_JBIAWJ010000021.1"/>
</dbReference>
<evidence type="ECO:0000313" key="3">
    <source>
        <dbReference type="Proteomes" id="UP001602058"/>
    </source>
</evidence>